<sequence>MGRYQNEGAFEAAVDALDNLLTKCPELKATAGKKVEELVKELSLEAKADHAKQAVVSHADTVDPIQKIKKGFQEFKAHFKKEQTLFKALAESQHPKWMIIACADSRVDPAVVLGLELGEAFIIRNIASLVPPHSKESGHSSAGSAIEYAVLHLKVEHIMIIGHSRCGGIKALLGMKEDGSNKFSEYIEDWIGIAKHASKSTMAKCAQDCAFEDQWACCVKEAVNVSLWNCMSYPFVKEGVQQGTLALHGAFFDFVNGAFERWAINYKLEEAEKF</sequence>
<evidence type="ECO:0000256" key="3">
    <source>
        <dbReference type="ARBA" id="ARBA00012925"/>
    </source>
</evidence>
<dbReference type="PANTHER" id="PTHR11002">
    <property type="entry name" value="CARBONIC ANHYDRASE"/>
    <property type="match status" value="1"/>
</dbReference>
<dbReference type="EC" id="4.2.1.1" evidence="3 8"/>
<keyword evidence="4 7" id="KW-0862">Zinc</keyword>
<gene>
    <name evidence="9" type="ORF">GOP47_0005938</name>
</gene>
<feature type="binding site" evidence="7">
    <location>
        <position position="102"/>
    </location>
    <ligand>
        <name>Zn(2+)</name>
        <dbReference type="ChEBI" id="CHEBI:29105"/>
    </ligand>
</feature>
<comment type="function">
    <text evidence="1 8">Reversible hydration of carbon dioxide.</text>
</comment>
<evidence type="ECO:0000256" key="8">
    <source>
        <dbReference type="RuleBase" id="RU003956"/>
    </source>
</evidence>
<comment type="cofactor">
    <cofactor evidence="7">
        <name>Zn(2+)</name>
        <dbReference type="ChEBI" id="CHEBI:29105"/>
    </cofactor>
    <text evidence="7">Binds 1 zinc ion per subunit.</text>
</comment>
<dbReference type="Proteomes" id="UP000886520">
    <property type="component" value="Chromosome 6"/>
</dbReference>
<keyword evidence="10" id="KW-1185">Reference proteome</keyword>
<dbReference type="Pfam" id="PF00484">
    <property type="entry name" value="Pro_CA"/>
    <property type="match status" value="1"/>
</dbReference>
<comment type="caution">
    <text evidence="9">The sequence shown here is derived from an EMBL/GenBank/DDBJ whole genome shotgun (WGS) entry which is preliminary data.</text>
</comment>
<feature type="binding site" evidence="7">
    <location>
        <position position="104"/>
    </location>
    <ligand>
        <name>Zn(2+)</name>
        <dbReference type="ChEBI" id="CHEBI:29105"/>
    </ligand>
</feature>
<dbReference type="EMBL" id="JABFUD020000006">
    <property type="protein sequence ID" value="KAI5078267.1"/>
    <property type="molecule type" value="Genomic_DNA"/>
</dbReference>
<dbReference type="SUPFAM" id="SSF53056">
    <property type="entry name" value="beta-carbonic anhydrase, cab"/>
    <property type="match status" value="1"/>
</dbReference>
<dbReference type="PANTHER" id="PTHR11002:SF56">
    <property type="entry name" value="BETA CARBONIC ANHYDRASE 2, CHLOROPLASTIC"/>
    <property type="match status" value="1"/>
</dbReference>
<evidence type="ECO:0000256" key="5">
    <source>
        <dbReference type="ARBA" id="ARBA00023239"/>
    </source>
</evidence>
<evidence type="ECO:0000313" key="9">
    <source>
        <dbReference type="EMBL" id="KAI5078267.1"/>
    </source>
</evidence>
<dbReference type="GO" id="GO:0015976">
    <property type="term" value="P:carbon utilization"/>
    <property type="evidence" value="ECO:0007669"/>
    <property type="project" value="InterPro"/>
</dbReference>
<protein>
    <recommendedName>
        <fullName evidence="3 8">Carbonic anhydrase</fullName>
        <ecNumber evidence="3 8">4.2.1.1</ecNumber>
    </recommendedName>
    <alternativeName>
        <fullName evidence="8">Carbonate dehydratase</fullName>
    </alternativeName>
</protein>
<evidence type="ECO:0000256" key="4">
    <source>
        <dbReference type="ARBA" id="ARBA00022833"/>
    </source>
</evidence>
<evidence type="ECO:0000313" key="10">
    <source>
        <dbReference type="Proteomes" id="UP000886520"/>
    </source>
</evidence>
<dbReference type="InterPro" id="IPR045066">
    <property type="entry name" value="Beta_CA_cladeB"/>
</dbReference>
<proteinExistence type="inferred from homology"/>
<accession>A0A9D4V3G9</accession>
<name>A0A9D4V3G9_ADICA</name>
<reference evidence="9" key="1">
    <citation type="submission" date="2021-01" db="EMBL/GenBank/DDBJ databases">
        <title>Adiantum capillus-veneris genome.</title>
        <authorList>
            <person name="Fang Y."/>
            <person name="Liao Q."/>
        </authorList>
    </citation>
    <scope>NUCLEOTIDE SEQUENCE</scope>
    <source>
        <strain evidence="9">H3</strain>
        <tissue evidence="9">Leaf</tissue>
    </source>
</reference>
<dbReference type="Gene3D" id="3.40.1050.10">
    <property type="entry name" value="Carbonic anhydrase"/>
    <property type="match status" value="1"/>
</dbReference>
<dbReference type="GO" id="GO:0004089">
    <property type="term" value="F:carbonate dehydratase activity"/>
    <property type="evidence" value="ECO:0007669"/>
    <property type="project" value="UniProtKB-UniRule"/>
</dbReference>
<dbReference type="SMART" id="SM00947">
    <property type="entry name" value="Pro_CA"/>
    <property type="match status" value="1"/>
</dbReference>
<comment type="similarity">
    <text evidence="2 8">Belongs to the beta-class carbonic anhydrase family.</text>
</comment>
<evidence type="ECO:0000256" key="1">
    <source>
        <dbReference type="ARBA" id="ARBA00002904"/>
    </source>
</evidence>
<keyword evidence="5 8" id="KW-0456">Lyase</keyword>
<dbReference type="CDD" id="cd00884">
    <property type="entry name" value="beta_CA_cladeB"/>
    <property type="match status" value="1"/>
</dbReference>
<dbReference type="OrthoDB" id="10248475at2759"/>
<organism evidence="9 10">
    <name type="scientific">Adiantum capillus-veneris</name>
    <name type="common">Maidenhair fern</name>
    <dbReference type="NCBI Taxonomy" id="13818"/>
    <lineage>
        <taxon>Eukaryota</taxon>
        <taxon>Viridiplantae</taxon>
        <taxon>Streptophyta</taxon>
        <taxon>Embryophyta</taxon>
        <taxon>Tracheophyta</taxon>
        <taxon>Polypodiopsida</taxon>
        <taxon>Polypodiidae</taxon>
        <taxon>Polypodiales</taxon>
        <taxon>Pteridineae</taxon>
        <taxon>Pteridaceae</taxon>
        <taxon>Vittarioideae</taxon>
        <taxon>Adiantum</taxon>
    </lineage>
</organism>
<dbReference type="AlphaFoldDB" id="A0A9D4V3G9"/>
<dbReference type="FunFam" id="3.40.1050.10:FF:000003">
    <property type="entry name" value="Carbonic anhydrase"/>
    <property type="match status" value="1"/>
</dbReference>
<dbReference type="InterPro" id="IPR036874">
    <property type="entry name" value="Carbonic_anhydrase_sf"/>
</dbReference>
<evidence type="ECO:0000256" key="7">
    <source>
        <dbReference type="PIRSR" id="PIRSR601765-1"/>
    </source>
</evidence>
<dbReference type="GO" id="GO:0008270">
    <property type="term" value="F:zinc ion binding"/>
    <property type="evidence" value="ECO:0007669"/>
    <property type="project" value="UniProtKB-UniRule"/>
</dbReference>
<comment type="catalytic activity">
    <reaction evidence="6 8">
        <text>hydrogencarbonate + H(+) = CO2 + H2O</text>
        <dbReference type="Rhea" id="RHEA:10748"/>
        <dbReference type="ChEBI" id="CHEBI:15377"/>
        <dbReference type="ChEBI" id="CHEBI:15378"/>
        <dbReference type="ChEBI" id="CHEBI:16526"/>
        <dbReference type="ChEBI" id="CHEBI:17544"/>
        <dbReference type="EC" id="4.2.1.1"/>
    </reaction>
</comment>
<dbReference type="PROSITE" id="PS00705">
    <property type="entry name" value="PROK_CO2_ANHYDRASE_2"/>
    <property type="match status" value="1"/>
</dbReference>
<feature type="binding site" evidence="7">
    <location>
        <position position="163"/>
    </location>
    <ligand>
        <name>Zn(2+)</name>
        <dbReference type="ChEBI" id="CHEBI:29105"/>
    </ligand>
</feature>
<keyword evidence="7" id="KW-0479">Metal-binding</keyword>
<dbReference type="InterPro" id="IPR001765">
    <property type="entry name" value="Carbonic_anhydrase"/>
</dbReference>
<evidence type="ECO:0000256" key="2">
    <source>
        <dbReference type="ARBA" id="ARBA00006217"/>
    </source>
</evidence>
<evidence type="ECO:0000256" key="6">
    <source>
        <dbReference type="ARBA" id="ARBA00048348"/>
    </source>
</evidence>
<dbReference type="PROSITE" id="PS00704">
    <property type="entry name" value="PROK_CO2_ANHYDRASE_1"/>
    <property type="match status" value="1"/>
</dbReference>
<feature type="binding site" evidence="7">
    <location>
        <position position="166"/>
    </location>
    <ligand>
        <name>Zn(2+)</name>
        <dbReference type="ChEBI" id="CHEBI:29105"/>
    </ligand>
</feature>
<dbReference type="InterPro" id="IPR015892">
    <property type="entry name" value="Carbonic_anhydrase_CS"/>
</dbReference>